<protein>
    <submittedName>
        <fullName evidence="1">Uncharacterized protein</fullName>
    </submittedName>
</protein>
<evidence type="ECO:0000313" key="1">
    <source>
        <dbReference type="EMBL" id="NKZ00974.1"/>
    </source>
</evidence>
<dbReference type="EMBL" id="JAAXPG010000030">
    <property type="protein sequence ID" value="NKZ00974.1"/>
    <property type="molecule type" value="Genomic_DNA"/>
</dbReference>
<reference evidence="1 2" key="1">
    <citation type="submission" date="2020-04" db="EMBL/GenBank/DDBJ databases">
        <title>MicrobeNet Type strains.</title>
        <authorList>
            <person name="Nicholson A.C."/>
        </authorList>
    </citation>
    <scope>NUCLEOTIDE SEQUENCE [LARGE SCALE GENOMIC DNA]</scope>
    <source>
        <strain evidence="1 2">ATCC 23612</strain>
    </source>
</reference>
<proteinExistence type="predicted"/>
<dbReference type="RefSeq" id="WP_082768460.1">
    <property type="nucleotide sequence ID" value="NZ_JAAXPG010000030.1"/>
</dbReference>
<sequence length="281" mass="30367">MSTRTLPRRRLLLLDGSPGATTLLLLAAHGAIPRFDAVLIPDTGWYSAHTHRHLERLRRIATGAAMEWARAETSSIARDSLNNRLPCPLPLFTLSPDGTPGRLPQGCARRQALALTSHIRRLLGYPHPHPVPDGVFAECAVGYGTEHAHHLSGPPFVLFRYPLANLGWSIRDCRAFLHHHGLDEEAGMACVACPNRSNHGWAHLRAADPATFTEAVAADAILRHGHPGAETRGMPPGTLYFLHPDRVPLDQADLSATTDPGPDGCAPWACRGAEPGGAAWD</sequence>
<dbReference type="Proteomes" id="UP000553209">
    <property type="component" value="Unassembled WGS sequence"/>
</dbReference>
<gene>
    <name evidence="1" type="ORF">HGB44_25375</name>
</gene>
<evidence type="ECO:0000313" key="2">
    <source>
        <dbReference type="Proteomes" id="UP000553209"/>
    </source>
</evidence>
<dbReference type="AlphaFoldDB" id="A0A7X6RSS4"/>
<comment type="caution">
    <text evidence="1">The sequence shown here is derived from an EMBL/GenBank/DDBJ whole genome shotgun (WGS) entry which is preliminary data.</text>
</comment>
<accession>A0A7X6RSS4</accession>
<organism evidence="1 2">
    <name type="scientific">Nocardiopsis alborubida</name>
    <dbReference type="NCBI Taxonomy" id="146802"/>
    <lineage>
        <taxon>Bacteria</taxon>
        <taxon>Bacillati</taxon>
        <taxon>Actinomycetota</taxon>
        <taxon>Actinomycetes</taxon>
        <taxon>Streptosporangiales</taxon>
        <taxon>Nocardiopsidaceae</taxon>
        <taxon>Nocardiopsis</taxon>
    </lineage>
</organism>
<name>A0A7X6RSS4_9ACTN</name>
<keyword evidence="2" id="KW-1185">Reference proteome</keyword>